<dbReference type="InterPro" id="IPR023299">
    <property type="entry name" value="ATPase_P-typ_cyto_dom_N"/>
</dbReference>
<dbReference type="GO" id="GO:0043025">
    <property type="term" value="C:neuronal cell body"/>
    <property type="evidence" value="ECO:0007669"/>
    <property type="project" value="UniProtKB-ARBA"/>
</dbReference>
<keyword evidence="15 25" id="KW-0472">Membrane</keyword>
<dbReference type="FunFam" id="1.20.1110.10:FF:000023">
    <property type="entry name" value="Cation-transporting ATPase"/>
    <property type="match status" value="1"/>
</dbReference>
<reference evidence="29 30" key="1">
    <citation type="journal article" date="2018" name="Nat. Ecol. Evol.">
        <title>Shark genomes provide insights into elasmobranch evolution and the origin of vertebrates.</title>
        <authorList>
            <person name="Hara Y"/>
            <person name="Yamaguchi K"/>
            <person name="Onimaru K"/>
            <person name="Kadota M"/>
            <person name="Koyanagi M"/>
            <person name="Keeley SD"/>
            <person name="Tatsumi K"/>
            <person name="Tanaka K"/>
            <person name="Motone F"/>
            <person name="Kageyama Y"/>
            <person name="Nozu R"/>
            <person name="Adachi N"/>
            <person name="Nishimura O"/>
            <person name="Nakagawa R"/>
            <person name="Tanegashima C"/>
            <person name="Kiyatake I"/>
            <person name="Matsumoto R"/>
            <person name="Murakumo K"/>
            <person name="Nishida K"/>
            <person name="Terakita A"/>
            <person name="Kuratani S"/>
            <person name="Sato K"/>
            <person name="Hyodo S Kuraku.S."/>
        </authorList>
    </citation>
    <scope>NUCLEOTIDE SEQUENCE [LARGE SCALE GENOMIC DNA]</scope>
</reference>
<evidence type="ECO:0000259" key="27">
    <source>
        <dbReference type="Pfam" id="PF00690"/>
    </source>
</evidence>
<evidence type="ECO:0000256" key="2">
    <source>
        <dbReference type="ARBA" id="ARBA00004155"/>
    </source>
</evidence>
<feature type="domain" description="Cation-transporting P-type ATPase N-terminal" evidence="27">
    <location>
        <begin position="213"/>
        <end position="263"/>
    </location>
</feature>
<feature type="transmembrane region" description="Helical" evidence="25">
    <location>
        <begin position="1055"/>
        <end position="1076"/>
    </location>
</feature>
<keyword evidence="12" id="KW-0460">Magnesium</keyword>
<dbReference type="GO" id="GO:0000421">
    <property type="term" value="C:autophagosome membrane"/>
    <property type="evidence" value="ECO:0007669"/>
    <property type="project" value="UniProtKB-SubCell"/>
</dbReference>
<dbReference type="PANTHER" id="PTHR45630">
    <property type="entry name" value="CATION-TRANSPORTING ATPASE-RELATED"/>
    <property type="match status" value="1"/>
</dbReference>
<evidence type="ECO:0000256" key="8">
    <source>
        <dbReference type="ARBA" id="ARBA00022723"/>
    </source>
</evidence>
<sequence>MPGVARLRDDAQHGAALGERDEEGGGGGRCKMSSDSSQLLKDQPSSYGTVRHTGAIIAMEVTGYQRVQWRVILCNILTVLTVGILWVIFHWKPVLEVLVKCHPCHLSQSDWVIIKDSFNQQFVAKVWTEEVEDDCFPQPVEPIDDENRINLAIGVLENDWKDTIQLHKQEEKNVIRYYMFEGLRYIWIEKRQCFCKLSVLEETLTCGDIRRQQRGLSKHNQNSKRRLYGPNVIDVPVKSYFRLLIEEVLNPFYIFQIFSIILWITEQYYYYAGCILLISVISIGVSLYQTRKQSVILRDMVKLTVNLRIRRETGEEEMVNSQDLVPGDCIVIPEDGIQVPCDAALLTGECMVNESMLTGESIPVMKTPLPDQDMNYSPEEHKRHTLFCGTEVLQSKSYNMDQQVVAVVVRTGFCTAKGELISSILYPKPLGFKFYKDAVKFVVFLAILALIGDIYSIVILERQKVSVGRLVKRVLDLITIIVPPALPAAMTVGTIYAQNRLKKYGIFCISPPRINICGKLKVICFDKTGTLTEGGLDVWGVVPVVDKTFEPIIHNIQHFSGPMLHALATCHSVTLLNNQPIGDPLDLKMIESTGWILSDEITKSDIVSKFGMKVVAIVKPPVLEEQSNGSQKQEMSLGILRRFPFASSLQRMSVIVKKPGNLPIEAYLKGAPEMIASLCIKETVPADFSEMLRYYARDGYRVLALAYKILSQDITFEAVHKLERNFVDSEMTFLGFLIMRNILKPETKPIIECLNRANFRTVMVTGDNMLTALNVARNCGMVGLNDRVIFANASPPIRDKPACVKFLLSEPAPGQQNGGDEQPGNHSLEQYCYHFALNGKSFAVVYDYFPNLLQKILIRGTVYARMAPNQKTQLVESLQKLEYSVGMCGDGANDCGALKAADAGISLSEAEASVASPFTSKIDNIECVPMVIREGRASLVTSFGVFKYMAMYSMIQFVSVLILYTINSNLGDWQYLYFDLVITTTVAVLMGRTGPAKELVAQRPVGSLINVSILGSLLLQTLLVILIQVLTYTVTTTQSWFVPVNGSTSNKLPNYENTALFCVSGFQYLILATVLSKGHPFRKPLYSNVLFLLSLILLYALMVFLTLYPLQFIRQILQLMLITDVKFKFLLLGFAALHFVTSLLFERVIDSGLLNQCLRPLCKKRYSRKLYKRLEKELCQNSAWPPLNEVIYAESGRVEYFK</sequence>
<evidence type="ECO:0000256" key="14">
    <source>
        <dbReference type="ARBA" id="ARBA00022989"/>
    </source>
</evidence>
<feature type="domain" description="P5B-type ATPase N-terminal" evidence="28">
    <location>
        <begin position="59"/>
        <end position="187"/>
    </location>
</feature>
<accession>A0A401SFA8</accession>
<dbReference type="InterPro" id="IPR018303">
    <property type="entry name" value="ATPase_P-typ_P_site"/>
</dbReference>
<dbReference type="GO" id="GO:1905165">
    <property type="term" value="P:regulation of lysosomal protein catabolic process"/>
    <property type="evidence" value="ECO:0007669"/>
    <property type="project" value="UniProtKB-ARBA"/>
</dbReference>
<dbReference type="Gene3D" id="3.40.50.1000">
    <property type="entry name" value="HAD superfamily/HAD-like"/>
    <property type="match status" value="1"/>
</dbReference>
<feature type="domain" description="P-type ATPase A" evidence="26">
    <location>
        <begin position="312"/>
        <end position="424"/>
    </location>
</feature>
<dbReference type="AlphaFoldDB" id="A0A401SFA8"/>
<evidence type="ECO:0000256" key="23">
    <source>
        <dbReference type="ARBA" id="ARBA00074227"/>
    </source>
</evidence>
<comment type="subunit">
    <text evidence="22">Interacts with MYCBP2; the interaction inhibits the ubiquitination of TSC2 by MYCBP2. Interacts with HDAC6; the interaction results in recruitment of HDAC6 to lysosomes to promote CTTN deacetylation.</text>
</comment>
<protein>
    <recommendedName>
        <fullName evidence="23">Polyamine-transporting ATPase 13A2</fullName>
    </recommendedName>
</protein>
<dbReference type="InterPro" id="IPR004014">
    <property type="entry name" value="ATPase_P-typ_cation-transptr_N"/>
</dbReference>
<dbReference type="FunFam" id="3.40.50.1000:FF:000045">
    <property type="entry name" value="Cation-transporting ATPase"/>
    <property type="match status" value="1"/>
</dbReference>
<dbReference type="InterPro" id="IPR001757">
    <property type="entry name" value="P_typ_ATPase"/>
</dbReference>
<feature type="transmembrane region" description="Helical" evidence="25">
    <location>
        <begin position="69"/>
        <end position="89"/>
    </location>
</feature>
<keyword evidence="11" id="KW-0067">ATP-binding</keyword>
<dbReference type="GO" id="GO:0005524">
    <property type="term" value="F:ATP binding"/>
    <property type="evidence" value="ECO:0007669"/>
    <property type="project" value="UniProtKB-KW"/>
</dbReference>
<evidence type="ECO:0000256" key="12">
    <source>
        <dbReference type="ARBA" id="ARBA00022842"/>
    </source>
</evidence>
<dbReference type="SUPFAM" id="SSF81660">
    <property type="entry name" value="Metal cation-transporting ATPase, ATP-binding domain N"/>
    <property type="match status" value="1"/>
</dbReference>
<dbReference type="FunFam" id="2.70.150.10:FF:000060">
    <property type="entry name" value="Cation-transporting ATPase"/>
    <property type="match status" value="1"/>
</dbReference>
<evidence type="ECO:0000256" key="20">
    <source>
        <dbReference type="ARBA" id="ARBA00053898"/>
    </source>
</evidence>
<dbReference type="GO" id="GO:1903543">
    <property type="term" value="P:positive regulation of exosomal secretion"/>
    <property type="evidence" value="ECO:0007669"/>
    <property type="project" value="UniProtKB-ARBA"/>
</dbReference>
<dbReference type="STRING" id="137246.A0A401SFA8"/>
<dbReference type="SFLD" id="SFLDF00027">
    <property type="entry name" value="p-type_atpase"/>
    <property type="match status" value="1"/>
</dbReference>
<keyword evidence="30" id="KW-1185">Reference proteome</keyword>
<evidence type="ECO:0000256" key="11">
    <source>
        <dbReference type="ARBA" id="ARBA00022840"/>
    </source>
</evidence>
<dbReference type="NCBIfam" id="TIGR01657">
    <property type="entry name" value="P-ATPase-V"/>
    <property type="match status" value="1"/>
</dbReference>
<dbReference type="GO" id="GO:0061462">
    <property type="term" value="P:protein localization to lysosome"/>
    <property type="evidence" value="ECO:0007669"/>
    <property type="project" value="UniProtKB-ARBA"/>
</dbReference>
<comment type="caution">
    <text evidence="29">The sequence shown here is derived from an EMBL/GenBank/DDBJ whole genome shotgun (WGS) entry which is preliminary data.</text>
</comment>
<dbReference type="PRINTS" id="PR00119">
    <property type="entry name" value="CATATPASE"/>
</dbReference>
<evidence type="ECO:0000313" key="29">
    <source>
        <dbReference type="EMBL" id="GCC29089.1"/>
    </source>
</evidence>
<dbReference type="Pfam" id="PF13246">
    <property type="entry name" value="Cation_ATPase"/>
    <property type="match status" value="1"/>
</dbReference>
<dbReference type="GO" id="GO:0034599">
    <property type="term" value="P:cellular response to oxidative stress"/>
    <property type="evidence" value="ECO:0007669"/>
    <property type="project" value="UniProtKB-ARBA"/>
</dbReference>
<evidence type="ECO:0000256" key="7">
    <source>
        <dbReference type="ARBA" id="ARBA00022692"/>
    </source>
</evidence>
<evidence type="ECO:0000256" key="3">
    <source>
        <dbReference type="ARBA" id="ARBA00004542"/>
    </source>
</evidence>
<evidence type="ECO:0000256" key="21">
    <source>
        <dbReference type="ARBA" id="ARBA00060400"/>
    </source>
</evidence>
<dbReference type="GO" id="GO:0016887">
    <property type="term" value="F:ATP hydrolysis activity"/>
    <property type="evidence" value="ECO:0007669"/>
    <property type="project" value="InterPro"/>
</dbReference>
<dbReference type="OMA" id="SGWKDPL"/>
<dbReference type="FunFam" id="3.40.1110.10:FF:000026">
    <property type="entry name" value="Cation-transporting ATPase"/>
    <property type="match status" value="1"/>
</dbReference>
<evidence type="ECO:0000256" key="4">
    <source>
        <dbReference type="ARBA" id="ARBA00006000"/>
    </source>
</evidence>
<evidence type="ECO:0000256" key="10">
    <source>
        <dbReference type="ARBA" id="ARBA00022753"/>
    </source>
</evidence>
<dbReference type="GO" id="GO:1900180">
    <property type="term" value="P:regulation of protein localization to nucleus"/>
    <property type="evidence" value="ECO:0007669"/>
    <property type="project" value="UniProtKB-ARBA"/>
</dbReference>
<dbReference type="InterPro" id="IPR047819">
    <property type="entry name" value="P5A-ATPase_N"/>
</dbReference>
<dbReference type="GO" id="GO:0016243">
    <property type="term" value="P:regulation of autophagosome size"/>
    <property type="evidence" value="ECO:0007669"/>
    <property type="project" value="TreeGrafter"/>
</dbReference>
<evidence type="ECO:0000256" key="9">
    <source>
        <dbReference type="ARBA" id="ARBA00022741"/>
    </source>
</evidence>
<keyword evidence="13" id="KW-1278">Translocase</keyword>
<evidence type="ECO:0000256" key="13">
    <source>
        <dbReference type="ARBA" id="ARBA00022967"/>
    </source>
</evidence>
<dbReference type="GO" id="GO:0019829">
    <property type="term" value="F:ATPase-coupled monoatomic cation transmembrane transporter activity"/>
    <property type="evidence" value="ECO:0007669"/>
    <property type="project" value="InterPro"/>
</dbReference>
<evidence type="ECO:0000256" key="24">
    <source>
        <dbReference type="SAM" id="MobiDB-lite"/>
    </source>
</evidence>
<dbReference type="InterPro" id="IPR044492">
    <property type="entry name" value="P_typ_ATPase_HD_dom"/>
</dbReference>
<feature type="transmembrane region" description="Helical" evidence="25">
    <location>
        <begin position="248"/>
        <end position="264"/>
    </location>
</feature>
<evidence type="ECO:0000256" key="17">
    <source>
        <dbReference type="ARBA" id="ARBA00023329"/>
    </source>
</evidence>
<keyword evidence="5" id="KW-0813">Transport</keyword>
<keyword evidence="7 25" id="KW-0812">Transmembrane</keyword>
<gene>
    <name evidence="29" type="ORF">chiPu_0007526</name>
</gene>
<evidence type="ECO:0000256" key="15">
    <source>
        <dbReference type="ARBA" id="ARBA00023136"/>
    </source>
</evidence>
<dbReference type="Pfam" id="PF12409">
    <property type="entry name" value="P5-ATPase"/>
    <property type="match status" value="1"/>
</dbReference>
<dbReference type="PROSITE" id="PS00154">
    <property type="entry name" value="ATPASE_E1_E2"/>
    <property type="match status" value="1"/>
</dbReference>
<feature type="transmembrane region" description="Helical" evidence="25">
    <location>
        <begin position="477"/>
        <end position="497"/>
    </location>
</feature>
<dbReference type="SUPFAM" id="SSF81665">
    <property type="entry name" value="Calcium ATPase, transmembrane domain M"/>
    <property type="match status" value="1"/>
</dbReference>
<evidence type="ECO:0000313" key="30">
    <source>
        <dbReference type="Proteomes" id="UP000287033"/>
    </source>
</evidence>
<dbReference type="CDD" id="cd07542">
    <property type="entry name" value="P-type_ATPase_cation"/>
    <property type="match status" value="1"/>
</dbReference>
<evidence type="ECO:0000259" key="28">
    <source>
        <dbReference type="Pfam" id="PF12409"/>
    </source>
</evidence>
<dbReference type="OrthoDB" id="48943at2759"/>
<dbReference type="EMBL" id="BEZZ01000232">
    <property type="protein sequence ID" value="GCC29089.1"/>
    <property type="molecule type" value="Genomic_DNA"/>
</dbReference>
<feature type="compositionally biased region" description="Basic and acidic residues" evidence="24">
    <location>
        <begin position="1"/>
        <end position="12"/>
    </location>
</feature>
<comment type="function">
    <text evidence="20">ATPase which acts as a lysosomal polyamine exporter with high affinity for spermine. Also stimulates cellular uptake of polyamines and protects against polyamine toxicity. Plays a role in intracellular cation homeostasis and the maintenance of neuronal integrity. Contributes to cellular zinc homeostasis. Confers cellular protection against Mn(2+) and Zn(2+) toxicity and mitochondrial stress. Required for proper lysosomal and mitochondrial maintenance. Regulates the autophagy-lysosome pathway through the control of SYT11 expression at both transcriptional and post-translational levels. Facilitates recruitment of deacetylase HDAC6 to lysosomes to deacetylate CTTN, leading to actin polymerization, promotion of autophagosome-lysosome fusion and completion of autophagy. Promotes secretion of exosomes as well as secretion of SCNA via exosomes. Plays a role in lipid homeostasis.</text>
</comment>
<keyword evidence="6" id="KW-0597">Phosphoprotein</keyword>
<dbReference type="InterPro" id="IPR023298">
    <property type="entry name" value="ATPase_P-typ_TM_dom_sf"/>
</dbReference>
<dbReference type="Proteomes" id="UP000287033">
    <property type="component" value="Unassembled WGS sequence"/>
</dbReference>
<dbReference type="GO" id="GO:0010821">
    <property type="term" value="P:regulation of mitochondrion organization"/>
    <property type="evidence" value="ECO:0007669"/>
    <property type="project" value="UniProtKB-ARBA"/>
</dbReference>
<dbReference type="NCBIfam" id="TIGR01494">
    <property type="entry name" value="ATPase_P-type"/>
    <property type="match status" value="2"/>
</dbReference>
<dbReference type="InterPro" id="IPR036412">
    <property type="entry name" value="HAD-like_sf"/>
</dbReference>
<feature type="compositionally biased region" description="Polar residues" evidence="24">
    <location>
        <begin position="33"/>
        <end position="46"/>
    </location>
</feature>
<evidence type="ECO:0000256" key="25">
    <source>
        <dbReference type="SAM" id="Phobius"/>
    </source>
</evidence>
<dbReference type="GO" id="GO:0015662">
    <property type="term" value="F:P-type ion transporter activity"/>
    <property type="evidence" value="ECO:0007669"/>
    <property type="project" value="InterPro"/>
</dbReference>
<evidence type="ECO:0000256" key="18">
    <source>
        <dbReference type="ARBA" id="ARBA00050445"/>
    </source>
</evidence>
<feature type="transmembrane region" description="Helical" evidence="25">
    <location>
        <begin position="945"/>
        <end position="967"/>
    </location>
</feature>
<comment type="catalytic activity">
    <reaction evidence="18">
        <text>spermidine(out) + ATP + H2O = spermidine(in) + ADP + phosphate + H(+)</text>
        <dbReference type="Rhea" id="RHEA:29999"/>
        <dbReference type="ChEBI" id="CHEBI:15377"/>
        <dbReference type="ChEBI" id="CHEBI:15378"/>
        <dbReference type="ChEBI" id="CHEBI:30616"/>
        <dbReference type="ChEBI" id="CHEBI:43474"/>
        <dbReference type="ChEBI" id="CHEBI:57834"/>
        <dbReference type="ChEBI" id="CHEBI:456216"/>
    </reaction>
</comment>
<dbReference type="SUPFAM" id="SSF56784">
    <property type="entry name" value="HAD-like"/>
    <property type="match status" value="1"/>
</dbReference>
<dbReference type="SUPFAM" id="SSF81653">
    <property type="entry name" value="Calcium ATPase, transduction domain A"/>
    <property type="match status" value="1"/>
</dbReference>
<evidence type="ECO:0000256" key="5">
    <source>
        <dbReference type="ARBA" id="ARBA00022448"/>
    </source>
</evidence>
<evidence type="ECO:0000256" key="22">
    <source>
        <dbReference type="ARBA" id="ARBA00065284"/>
    </source>
</evidence>
<dbReference type="PANTHER" id="PTHR45630:SF2">
    <property type="entry name" value="POLYAMINE-TRANSPORTING ATPASE 13A2"/>
    <property type="match status" value="1"/>
</dbReference>
<dbReference type="InterPro" id="IPR059000">
    <property type="entry name" value="ATPase_P-type_domA"/>
</dbReference>
<dbReference type="GO" id="GO:0015417">
    <property type="term" value="F:ABC-type polyamine transporter activity"/>
    <property type="evidence" value="ECO:0007669"/>
    <property type="project" value="RHEA"/>
</dbReference>
<comment type="subcellular location">
    <subcellularLocation>
        <location evidence="3">Cytoplasmic vesicle</location>
        <location evidence="3">Autophagosome membrane</location>
        <topology evidence="3">Multi-pass membrane protein</topology>
    </subcellularLocation>
    <subcellularLocation>
        <location evidence="21">Endosome</location>
        <location evidence="21">Multivesicular body membrane</location>
        <topology evidence="21">Multi-pass membrane protein</topology>
    </subcellularLocation>
    <subcellularLocation>
        <location evidence="1">Late endosome membrane</location>
        <topology evidence="1">Multi-pass membrane protein</topology>
    </subcellularLocation>
    <subcellularLocation>
        <location evidence="2">Lysosome membrane</location>
        <topology evidence="2">Multi-pass membrane protein</topology>
    </subcellularLocation>
</comment>
<feature type="transmembrane region" description="Helical" evidence="25">
    <location>
        <begin position="438"/>
        <end position="457"/>
    </location>
</feature>
<proteinExistence type="inferred from homology"/>
<feature type="transmembrane region" description="Helical" evidence="25">
    <location>
        <begin position="1011"/>
        <end position="1035"/>
    </location>
</feature>
<keyword evidence="16" id="KW-0458">Lysosome</keyword>
<comment type="similarity">
    <text evidence="4">Belongs to the cation transport ATPase (P-type) (TC 3.A.3) family. Type V subfamily.</text>
</comment>
<name>A0A401SFA8_CHIPU</name>
<dbReference type="GO" id="GO:0061909">
    <property type="term" value="P:autophagosome-lysosome fusion"/>
    <property type="evidence" value="ECO:0007669"/>
    <property type="project" value="UniProtKB-ARBA"/>
</dbReference>
<dbReference type="SFLD" id="SFLDG00002">
    <property type="entry name" value="C1.7:_P-type_atpase_like"/>
    <property type="match status" value="1"/>
</dbReference>
<dbReference type="GO" id="GO:0006882">
    <property type="term" value="P:intracellular zinc ion homeostasis"/>
    <property type="evidence" value="ECO:0007669"/>
    <property type="project" value="UniProtKB-ARBA"/>
</dbReference>
<keyword evidence="8" id="KW-0479">Metal-binding</keyword>
<dbReference type="GO" id="GO:0006874">
    <property type="term" value="P:intracellular calcium ion homeostasis"/>
    <property type="evidence" value="ECO:0007669"/>
    <property type="project" value="TreeGrafter"/>
</dbReference>
<feature type="transmembrane region" description="Helical" evidence="25">
    <location>
        <begin position="1088"/>
        <end position="1107"/>
    </location>
</feature>
<feature type="transmembrane region" description="Helical" evidence="25">
    <location>
        <begin position="270"/>
        <end position="288"/>
    </location>
</feature>
<dbReference type="InterPro" id="IPR023214">
    <property type="entry name" value="HAD_sf"/>
</dbReference>
<dbReference type="InterPro" id="IPR047821">
    <property type="entry name" value="P5B-type_ATPase"/>
</dbReference>
<feature type="region of interest" description="Disordered" evidence="24">
    <location>
        <begin position="1"/>
        <end position="46"/>
    </location>
</feature>
<dbReference type="Gene3D" id="3.40.1110.10">
    <property type="entry name" value="Calcium-transporting ATPase, cytoplasmic domain N"/>
    <property type="match status" value="1"/>
</dbReference>
<comment type="catalytic activity">
    <reaction evidence="19">
        <text>spermine(out) + ATP + H2O = spermine(in) + ADP + phosphate + H(+)</text>
        <dbReference type="Rhea" id="RHEA:63368"/>
        <dbReference type="ChEBI" id="CHEBI:15377"/>
        <dbReference type="ChEBI" id="CHEBI:15378"/>
        <dbReference type="ChEBI" id="CHEBI:30616"/>
        <dbReference type="ChEBI" id="CHEBI:43474"/>
        <dbReference type="ChEBI" id="CHEBI:45725"/>
        <dbReference type="ChEBI" id="CHEBI:456216"/>
    </reaction>
</comment>
<keyword evidence="9" id="KW-0547">Nucleotide-binding</keyword>
<dbReference type="GO" id="GO:0046872">
    <property type="term" value="F:metal ion binding"/>
    <property type="evidence" value="ECO:0007669"/>
    <property type="project" value="UniProtKB-KW"/>
</dbReference>
<dbReference type="GO" id="GO:0032585">
    <property type="term" value="C:multivesicular body membrane"/>
    <property type="evidence" value="ECO:0007669"/>
    <property type="project" value="UniProtKB-SubCell"/>
</dbReference>
<dbReference type="Pfam" id="PF00690">
    <property type="entry name" value="Cation_ATPase_N"/>
    <property type="match status" value="1"/>
</dbReference>
<dbReference type="InterPro" id="IPR008250">
    <property type="entry name" value="ATPase_P-typ_transduc_dom_A_sf"/>
</dbReference>
<keyword evidence="10" id="KW-0967">Endosome</keyword>
<evidence type="ECO:0000259" key="26">
    <source>
        <dbReference type="Pfam" id="PF00122"/>
    </source>
</evidence>
<dbReference type="InterPro" id="IPR006544">
    <property type="entry name" value="P-type_TPase_V"/>
</dbReference>
<dbReference type="Gene3D" id="2.70.150.10">
    <property type="entry name" value="Calcium-transporting ATPase, cytoplasmic transduction domain A"/>
    <property type="match status" value="1"/>
</dbReference>
<dbReference type="SFLD" id="SFLDS00003">
    <property type="entry name" value="Haloacid_Dehalogenase"/>
    <property type="match status" value="1"/>
</dbReference>
<organism evidence="29 30">
    <name type="scientific">Chiloscyllium punctatum</name>
    <name type="common">Brownbanded bambooshark</name>
    <name type="synonym">Hemiscyllium punctatum</name>
    <dbReference type="NCBI Taxonomy" id="137246"/>
    <lineage>
        <taxon>Eukaryota</taxon>
        <taxon>Metazoa</taxon>
        <taxon>Chordata</taxon>
        <taxon>Craniata</taxon>
        <taxon>Vertebrata</taxon>
        <taxon>Chondrichthyes</taxon>
        <taxon>Elasmobranchii</taxon>
        <taxon>Galeomorphii</taxon>
        <taxon>Galeoidea</taxon>
        <taxon>Orectolobiformes</taxon>
        <taxon>Hemiscylliidae</taxon>
        <taxon>Chiloscyllium</taxon>
    </lineage>
</organism>
<dbReference type="GO" id="GO:0043005">
    <property type="term" value="C:neuron projection"/>
    <property type="evidence" value="ECO:0007669"/>
    <property type="project" value="UniProtKB-ARBA"/>
</dbReference>
<dbReference type="GO" id="GO:0005765">
    <property type="term" value="C:lysosomal membrane"/>
    <property type="evidence" value="ECO:0007669"/>
    <property type="project" value="UniProtKB-SubCell"/>
</dbReference>
<evidence type="ECO:0000256" key="19">
    <source>
        <dbReference type="ARBA" id="ARBA00051772"/>
    </source>
</evidence>
<evidence type="ECO:0000256" key="6">
    <source>
        <dbReference type="ARBA" id="ARBA00022553"/>
    </source>
</evidence>
<evidence type="ECO:0000256" key="1">
    <source>
        <dbReference type="ARBA" id="ARBA00004107"/>
    </source>
</evidence>
<keyword evidence="17" id="KW-0968">Cytoplasmic vesicle</keyword>
<keyword evidence="14 25" id="KW-1133">Transmembrane helix</keyword>
<evidence type="ECO:0000256" key="16">
    <source>
        <dbReference type="ARBA" id="ARBA00023228"/>
    </source>
</evidence>
<feature type="transmembrane region" description="Helical" evidence="25">
    <location>
        <begin position="973"/>
        <end position="990"/>
    </location>
</feature>
<dbReference type="Pfam" id="PF00122">
    <property type="entry name" value="E1-E2_ATPase"/>
    <property type="match status" value="1"/>
</dbReference>